<feature type="compositionally biased region" description="Polar residues" evidence="8">
    <location>
        <begin position="145"/>
        <end position="160"/>
    </location>
</feature>
<dbReference type="GO" id="GO:0003341">
    <property type="term" value="P:cilium movement"/>
    <property type="evidence" value="ECO:0007669"/>
    <property type="project" value="TreeGrafter"/>
</dbReference>
<organism evidence="10 11">
    <name type="scientific">Paragonimus heterotremus</name>
    <dbReference type="NCBI Taxonomy" id="100268"/>
    <lineage>
        <taxon>Eukaryota</taxon>
        <taxon>Metazoa</taxon>
        <taxon>Spiralia</taxon>
        <taxon>Lophotrochozoa</taxon>
        <taxon>Platyhelminthes</taxon>
        <taxon>Trematoda</taxon>
        <taxon>Digenea</taxon>
        <taxon>Plagiorchiida</taxon>
        <taxon>Troglotremata</taxon>
        <taxon>Troglotrematidae</taxon>
        <taxon>Paragonimus</taxon>
    </lineage>
</organism>
<evidence type="ECO:0000256" key="5">
    <source>
        <dbReference type="ARBA" id="ARBA00022840"/>
    </source>
</evidence>
<dbReference type="FunFam" id="3.30.470.20:FF:000032">
    <property type="entry name" value="tubulin monoglycylase TTLL3 isoform X2"/>
    <property type="match status" value="1"/>
</dbReference>
<comment type="caution">
    <text evidence="10">The sequence shown here is derived from an EMBL/GenBank/DDBJ whole genome shotgun (WGS) entry which is preliminary data.</text>
</comment>
<dbReference type="EMBL" id="LUCH01001022">
    <property type="protein sequence ID" value="KAF5403824.1"/>
    <property type="molecule type" value="Genomic_DNA"/>
</dbReference>
<feature type="compositionally biased region" description="Polar residues" evidence="8">
    <location>
        <begin position="1245"/>
        <end position="1256"/>
    </location>
</feature>
<keyword evidence="4 7" id="KW-0547">Nucleotide-binding</keyword>
<dbReference type="PANTHER" id="PTHR45870:SF2">
    <property type="entry name" value="TUBULIN MONOGLYCYLASE TTLL3"/>
    <property type="match status" value="1"/>
</dbReference>
<evidence type="ECO:0000256" key="6">
    <source>
        <dbReference type="ARBA" id="ARBA00023212"/>
    </source>
</evidence>
<feature type="region of interest" description="Disordered" evidence="8">
    <location>
        <begin position="1236"/>
        <end position="1259"/>
    </location>
</feature>
<dbReference type="PANTHER" id="PTHR45870">
    <property type="entry name" value="TUBULIN MONOGLYCYLASE TTLL3"/>
    <property type="match status" value="1"/>
</dbReference>
<evidence type="ECO:0000313" key="11">
    <source>
        <dbReference type="Proteomes" id="UP000748531"/>
    </source>
</evidence>
<dbReference type="GO" id="GO:0015630">
    <property type="term" value="C:microtubule cytoskeleton"/>
    <property type="evidence" value="ECO:0007669"/>
    <property type="project" value="TreeGrafter"/>
</dbReference>
<keyword evidence="3" id="KW-0436">Ligase</keyword>
<keyword evidence="5 7" id="KW-0067">ATP-binding</keyword>
<protein>
    <recommendedName>
        <fullName evidence="9">ATP-grasp domain-containing protein</fullName>
    </recommendedName>
</protein>
<dbReference type="Pfam" id="PF03133">
    <property type="entry name" value="TTL"/>
    <property type="match status" value="1"/>
</dbReference>
<dbReference type="GO" id="GO:0070736">
    <property type="term" value="F:protein-glycine ligase activity, initiating"/>
    <property type="evidence" value="ECO:0007669"/>
    <property type="project" value="TreeGrafter"/>
</dbReference>
<dbReference type="GO" id="GO:0060271">
    <property type="term" value="P:cilium assembly"/>
    <property type="evidence" value="ECO:0007669"/>
    <property type="project" value="TreeGrafter"/>
</dbReference>
<dbReference type="InterPro" id="IPR004344">
    <property type="entry name" value="TTL/TTLL_fam"/>
</dbReference>
<evidence type="ECO:0000259" key="9">
    <source>
        <dbReference type="PROSITE" id="PS50975"/>
    </source>
</evidence>
<dbReference type="GO" id="GO:0005930">
    <property type="term" value="C:axoneme"/>
    <property type="evidence" value="ECO:0007669"/>
    <property type="project" value="TreeGrafter"/>
</dbReference>
<keyword evidence="11" id="KW-1185">Reference proteome</keyword>
<evidence type="ECO:0000256" key="1">
    <source>
        <dbReference type="ARBA" id="ARBA00004245"/>
    </source>
</evidence>
<dbReference type="PROSITE" id="PS50975">
    <property type="entry name" value="ATP_GRASP"/>
    <property type="match status" value="1"/>
</dbReference>
<evidence type="ECO:0000313" key="10">
    <source>
        <dbReference type="EMBL" id="KAF5403824.1"/>
    </source>
</evidence>
<evidence type="ECO:0000256" key="8">
    <source>
        <dbReference type="SAM" id="MobiDB-lite"/>
    </source>
</evidence>
<evidence type="ECO:0000256" key="7">
    <source>
        <dbReference type="PROSITE-ProRule" id="PRU00409"/>
    </source>
</evidence>
<comment type="subcellular location">
    <subcellularLocation>
        <location evidence="1">Cytoplasm</location>
        <location evidence="1">Cytoskeleton</location>
    </subcellularLocation>
</comment>
<feature type="region of interest" description="Disordered" evidence="8">
    <location>
        <begin position="1011"/>
        <end position="1032"/>
    </location>
</feature>
<dbReference type="PROSITE" id="PS51221">
    <property type="entry name" value="TTL"/>
    <property type="match status" value="1"/>
</dbReference>
<evidence type="ECO:0000256" key="3">
    <source>
        <dbReference type="ARBA" id="ARBA00022598"/>
    </source>
</evidence>
<evidence type="ECO:0000256" key="4">
    <source>
        <dbReference type="ARBA" id="ARBA00022741"/>
    </source>
</evidence>
<accession>A0A8J4WKB2</accession>
<name>A0A8J4WKB2_9TREM</name>
<dbReference type="InterPro" id="IPR011761">
    <property type="entry name" value="ATP-grasp"/>
</dbReference>
<dbReference type="Proteomes" id="UP000748531">
    <property type="component" value="Unassembled WGS sequence"/>
</dbReference>
<dbReference type="OrthoDB" id="202825at2759"/>
<evidence type="ECO:0000256" key="2">
    <source>
        <dbReference type="ARBA" id="ARBA00022490"/>
    </source>
</evidence>
<proteinExistence type="predicted"/>
<feature type="region of interest" description="Disordered" evidence="8">
    <location>
        <begin position="1337"/>
        <end position="1371"/>
    </location>
</feature>
<keyword evidence="6" id="KW-0206">Cytoskeleton</keyword>
<keyword evidence="2" id="KW-0963">Cytoplasm</keyword>
<gene>
    <name evidence="10" type="ORF">PHET_02601</name>
</gene>
<feature type="domain" description="ATP-grasp" evidence="9">
    <location>
        <begin position="762"/>
        <end position="822"/>
    </location>
</feature>
<reference evidence="10" key="1">
    <citation type="submission" date="2019-05" db="EMBL/GenBank/DDBJ databases">
        <title>Annotation for the trematode Paragonimus heterotremus.</title>
        <authorList>
            <person name="Choi Y.-J."/>
        </authorList>
    </citation>
    <scope>NUCLEOTIDE SEQUENCE</scope>
    <source>
        <strain evidence="10">LC</strain>
    </source>
</reference>
<dbReference type="InterPro" id="IPR051437">
    <property type="entry name" value="TTLL_monoglycylase"/>
</dbReference>
<dbReference type="SUPFAM" id="SSF56059">
    <property type="entry name" value="Glutathione synthetase ATP-binding domain-like"/>
    <property type="match status" value="1"/>
</dbReference>
<dbReference type="Gene3D" id="3.30.470.20">
    <property type="entry name" value="ATP-grasp fold, B domain"/>
    <property type="match status" value="1"/>
</dbReference>
<sequence length="1479" mass="167256">MRILFRSKYVRPVNHVTSRLSESFRSDSELTVSTSDYSQNIPAVPNKTQLQEGDQQQFTLFRLNNKSEDTDHTLSKSSLLGDSFEYTTTDCKTDTDSHDNDMPPPVNNFDEKCNRCLFTKNWRKQPKRLDKNAPSSPKMKPNLEGPQSLTDNSVSDGGTNTTEVVLLRDSLPEFKCMDSTSSTGTGMRKIHALSESNGMATSVERSVLHVPNLTSDAIKEAKRQAEHALQNGKIFAVFGPYSRVRLALRTRGWVEKFYRSVSATRSRDRSRAPAITGRKRKSVSLDRQTFTDVDDSLPVYPDEDYSDYPPGTMACSEAECKVPPWLEKDGYYALLSRMVRSALPNFIWSLRKNQVDFRFLRREQVVNHHCRAPFTTKIGLCRHLRQIRWIDEVDSDTFFPRCFILSEDEDKQAFIEEFRLTACMSLLKLTCSVFNQTIESPKCPLPTDGQKESGFGSARTSASSLLSTDNTFSKMTPRSTFSTPNHLSSDYSDGFELPGTRPFHIPPWSTQNPLEKIPHSVIDMAIARCQCFIRSKFHWDIDQPLSNLSDKGWPWDNFLTWHYIACKTPKILDGLNEYVESCQSLCQKLSKLCPQFSLDGTHNVWIVKPGAKSRGRGIICCNQLEDLLRIMQSSISFGECRFVVQKYIERPLLVHKTKFDIRQWFLVTDWSPLTVWWYRDCYLRFCSQKFTLDDFSEAIHLSNNSIQHKYENGTRSERLPQENMWTLEEFQQWLLEEGHGEIWEKHIEPSMKRAIISTLLCAQEVVEARKNSFALYGADFILTDDFRLWLIEINASPCMAPSTSVTAKLTSNVLEDTLKVVLDRRSERNCDVGRFELIYRQIIPPPAIYTGLDLRVEGTQVPSVPVEVRGVSRQPGIPMTFETAHKRTTLAPIVKLRTNFKVLQQQDEPDELKTTSIRPTATTTIVYSSLPGVEVKAEELKTDEERSITSRESRRLVETNRDKELNSSLTEVKLSAEVLQTIVSVRSAALATEVNQPSVEADRSKRNQVLQKTNPKCPHQSRYGRSGSQGVLGVGTKARTMAAQSTEKRHRSHHRVGNTTLVEDTQVCSQPHAQKHRVVSEMAKCINIPSDLFISNSILHGARNTPLSLGDTDLLVDSSNEPTSRCGSTRAHSLTRLRRLTPVTECSEIGRATQMSEGTPQTEITPHKKCTFREPQTQLFTNQKSPQGDRMDLANPDQVTTTLPSTNYKAFSCPSRRLTQNQKPLRLAVITITKKTTPKRRSTPVVNSRGLSTPSENRPKAVPLKSIKQIKKSFHTPVTRVRAKKRGVNKSPNRSSWLSATKIGSTDDNALLGIAKQVFDEARRTADVHMNLKHVRLPVGQQQVERMDSLSERKTNEEPHTPLDQTSEPSLLKSSDQDAAFILQRNENSNSIPDYSQTIGLDANKNQLPKKRHGFHIQSTNMVHPLFTQLSAQSASGISVPVLKSNNPSSLELDLVDGAPYGLVQLHFLNRAITPKLST</sequence>
<feature type="compositionally biased region" description="Basic and acidic residues" evidence="8">
    <location>
        <begin position="1345"/>
        <end position="1361"/>
    </location>
</feature>
<dbReference type="GO" id="GO:0005524">
    <property type="term" value="F:ATP binding"/>
    <property type="evidence" value="ECO:0007669"/>
    <property type="project" value="UniProtKB-UniRule"/>
</dbReference>
<feature type="region of interest" description="Disordered" evidence="8">
    <location>
        <begin position="124"/>
        <end position="160"/>
    </location>
</feature>
<dbReference type="GO" id="GO:0046872">
    <property type="term" value="F:metal ion binding"/>
    <property type="evidence" value="ECO:0007669"/>
    <property type="project" value="InterPro"/>
</dbReference>